<organism evidence="1 2">
    <name type="scientific">Scutellospora calospora</name>
    <dbReference type="NCBI Taxonomy" id="85575"/>
    <lineage>
        <taxon>Eukaryota</taxon>
        <taxon>Fungi</taxon>
        <taxon>Fungi incertae sedis</taxon>
        <taxon>Mucoromycota</taxon>
        <taxon>Glomeromycotina</taxon>
        <taxon>Glomeromycetes</taxon>
        <taxon>Diversisporales</taxon>
        <taxon>Gigasporaceae</taxon>
        <taxon>Scutellospora</taxon>
    </lineage>
</organism>
<reference evidence="1" key="1">
    <citation type="submission" date="2021-06" db="EMBL/GenBank/DDBJ databases">
        <authorList>
            <person name="Kallberg Y."/>
            <person name="Tangrot J."/>
            <person name="Rosling A."/>
        </authorList>
    </citation>
    <scope>NUCLEOTIDE SEQUENCE</scope>
    <source>
        <strain evidence="1">AU212A</strain>
    </source>
</reference>
<keyword evidence="2" id="KW-1185">Reference proteome</keyword>
<dbReference type="Proteomes" id="UP000789860">
    <property type="component" value="Unassembled WGS sequence"/>
</dbReference>
<feature type="non-terminal residue" evidence="1">
    <location>
        <position position="1"/>
    </location>
</feature>
<gene>
    <name evidence="1" type="ORF">SCALOS_LOCUS9473</name>
</gene>
<comment type="caution">
    <text evidence="1">The sequence shown here is derived from an EMBL/GenBank/DDBJ whole genome shotgun (WGS) entry which is preliminary data.</text>
</comment>
<evidence type="ECO:0000313" key="2">
    <source>
        <dbReference type="Proteomes" id="UP000789860"/>
    </source>
</evidence>
<sequence>SSNPTPNDLYNYCIGYRGAINFKLGLFKQSQLDLENAIELKPDYSYWHCQFGALLYKQRNYDASLKELNHAISLFQSSKSKSQPLNKFQKVLMSEAHYYRGLLYKAIKDHQMANSDFKKAFELNPDLESQKID</sequence>
<protein>
    <submittedName>
        <fullName evidence="1">8086_t:CDS:1</fullName>
    </submittedName>
</protein>
<proteinExistence type="predicted"/>
<evidence type="ECO:0000313" key="1">
    <source>
        <dbReference type="EMBL" id="CAG8673747.1"/>
    </source>
</evidence>
<accession>A0ACA9NXE0</accession>
<dbReference type="EMBL" id="CAJVPM010029566">
    <property type="protein sequence ID" value="CAG8673747.1"/>
    <property type="molecule type" value="Genomic_DNA"/>
</dbReference>
<name>A0ACA9NXE0_9GLOM</name>